<dbReference type="Gene3D" id="3.40.50.1780">
    <property type="match status" value="1"/>
</dbReference>
<dbReference type="InterPro" id="IPR003149">
    <property type="entry name" value="Fe_hydrogenase_ssu"/>
</dbReference>
<comment type="similarity">
    <text evidence="1">Belongs to the NARF family.</text>
</comment>
<dbReference type="Pfam" id="PF02256">
    <property type="entry name" value="Fe_hyd_SSU"/>
    <property type="match status" value="1"/>
</dbReference>
<reference evidence="3" key="1">
    <citation type="submission" date="2015-03" db="EMBL/GenBank/DDBJ databases">
        <title>A transcriptome of Araucaria cunninghamii, an australian fine timber species.</title>
        <authorList>
            <person name="Jing Yi C.J.Y."/>
            <person name="Yin San L.Y.S."/>
            <person name="Abdul Karim S.S."/>
            <person name="Wan Azmi N.N."/>
            <person name="Hercus R.R."/>
            <person name="Croft L.L."/>
        </authorList>
    </citation>
    <scope>NUCLEOTIDE SEQUENCE</scope>
    <source>
        <strain evidence="3">MI0301</strain>
        <tissue evidence="3">Leaf</tissue>
    </source>
</reference>
<dbReference type="EMBL" id="GCKF01039539">
    <property type="protein sequence ID" value="JAG95788.1"/>
    <property type="molecule type" value="Transcribed_RNA"/>
</dbReference>
<evidence type="ECO:0000256" key="1">
    <source>
        <dbReference type="ARBA" id="ARBA00006596"/>
    </source>
</evidence>
<dbReference type="Pfam" id="PF02906">
    <property type="entry name" value="Fe_hyd_lg_C"/>
    <property type="match status" value="1"/>
</dbReference>
<evidence type="ECO:0000259" key="2">
    <source>
        <dbReference type="SMART" id="SM00902"/>
    </source>
</evidence>
<dbReference type="Gene3D" id="3.40.950.10">
    <property type="entry name" value="Fe-only Hydrogenase (Larger Subunit), Chain L, domain 3"/>
    <property type="match status" value="1"/>
</dbReference>
<dbReference type="EMBL" id="GCKF01039540">
    <property type="protein sequence ID" value="JAG95787.1"/>
    <property type="molecule type" value="Transcribed_RNA"/>
</dbReference>
<dbReference type="SUPFAM" id="SSF53920">
    <property type="entry name" value="Fe-only hydrogenase"/>
    <property type="match status" value="1"/>
</dbReference>
<feature type="domain" description="Iron hydrogenase small subunit" evidence="2">
    <location>
        <begin position="413"/>
        <end position="470"/>
    </location>
</feature>
<dbReference type="SMART" id="SM00902">
    <property type="entry name" value="Fe_hyd_SSU"/>
    <property type="match status" value="1"/>
</dbReference>
<name>A0A0D6R0I6_ARACU</name>
<dbReference type="InterPro" id="IPR050340">
    <property type="entry name" value="Cytosolic_Fe-S_CAF"/>
</dbReference>
<organism evidence="3">
    <name type="scientific">Araucaria cunninghamii</name>
    <name type="common">Hoop pine</name>
    <name type="synonym">Moreton Bay pine</name>
    <dbReference type="NCBI Taxonomy" id="56994"/>
    <lineage>
        <taxon>Eukaryota</taxon>
        <taxon>Viridiplantae</taxon>
        <taxon>Streptophyta</taxon>
        <taxon>Embryophyta</taxon>
        <taxon>Tracheophyta</taxon>
        <taxon>Spermatophyta</taxon>
        <taxon>Pinopsida</taxon>
        <taxon>Pinidae</taxon>
        <taxon>Conifers II</taxon>
        <taxon>Araucariales</taxon>
        <taxon>Araucariaceae</taxon>
        <taxon>Araucaria</taxon>
    </lineage>
</organism>
<accession>A0A0D6R0I6</accession>
<dbReference type="InterPro" id="IPR004108">
    <property type="entry name" value="Fe_hydrogenase_lsu_C"/>
</dbReference>
<sequence>MTEKFSATLRLGDLNDFIAPSQSCIVSLKGLKASQKSELQERVPSRVDFPQVEPVKVTLHDCLACSGCLTSAETIMLEQQSVNEFLSRITSKEAAVIVSLSPQSRASLATYYDLTPLQVFKKLTGFLKSLGVKAVFDTSCSRDLSLIEASEDFVERYKGQFATSAEQCKSSIPILASACPGWICYAEKTLGSYILPYISTVKSPQQAMGAIIKHHASKKMGLMADKVYHVTIMPCYDKKLEAARDDFIFSVERQGETGQEAAGPRVSEVDCVLTSGEILDLIKIKNVDFISLEEAPLDRLLTNVDDEGHLYGVRGGSGGYAETIFCYAARELYGKDIKGPLDFKILRNSDFREISLEVNGEKVLKFALCYGFRNLQNIVRKIKAGKCEYHFVEVMACPSGCLNGGGQIKPKKGQSVKDLIQSLESSYLQEVLVADPFENPLVKGLYDEWLGQPGSEKAQKFMHTKYHHLERSLNSELSNW</sequence>
<dbReference type="InterPro" id="IPR009016">
    <property type="entry name" value="Fe_hydrogenase"/>
</dbReference>
<protein>
    <recommendedName>
        <fullName evidence="2">Iron hydrogenase small subunit domain-containing protein</fullName>
    </recommendedName>
</protein>
<evidence type="ECO:0000313" key="3">
    <source>
        <dbReference type="EMBL" id="JAG95788.1"/>
    </source>
</evidence>
<proteinExistence type="inferred from homology"/>
<dbReference type="PANTHER" id="PTHR11615">
    <property type="entry name" value="NITRATE, FORMATE, IRON DEHYDROGENASE"/>
    <property type="match status" value="1"/>
</dbReference>
<dbReference type="AlphaFoldDB" id="A0A0D6R0I6"/>